<evidence type="ECO:0000313" key="2">
    <source>
        <dbReference type="Proteomes" id="UP001500392"/>
    </source>
</evidence>
<dbReference type="SUPFAM" id="SSF53756">
    <property type="entry name" value="UDP-Glycosyltransferase/glycogen phosphorylase"/>
    <property type="match status" value="1"/>
</dbReference>
<gene>
    <name evidence="1" type="ORF">GCM10022414_34460</name>
</gene>
<dbReference type="Pfam" id="PF04464">
    <property type="entry name" value="Glyphos_transf"/>
    <property type="match status" value="1"/>
</dbReference>
<dbReference type="EMBL" id="BAABDM010000011">
    <property type="protein sequence ID" value="GAA4105159.1"/>
    <property type="molecule type" value="Genomic_DNA"/>
</dbReference>
<dbReference type="InterPro" id="IPR043148">
    <property type="entry name" value="TagF_C"/>
</dbReference>
<dbReference type="PANTHER" id="PTHR37316">
    <property type="entry name" value="TEICHOIC ACID GLYCEROL-PHOSPHATE PRIMASE"/>
    <property type="match status" value="1"/>
</dbReference>
<dbReference type="InterPro" id="IPR051612">
    <property type="entry name" value="Teichoic_Acid_Biosynth"/>
</dbReference>
<dbReference type="RefSeq" id="WP_344938461.1">
    <property type="nucleotide sequence ID" value="NZ_BAABDM010000011.1"/>
</dbReference>
<organism evidence="1 2">
    <name type="scientific">Zhongshania borealis</name>
    <dbReference type="NCBI Taxonomy" id="889488"/>
    <lineage>
        <taxon>Bacteria</taxon>
        <taxon>Pseudomonadati</taxon>
        <taxon>Pseudomonadota</taxon>
        <taxon>Gammaproteobacteria</taxon>
        <taxon>Cellvibrionales</taxon>
        <taxon>Spongiibacteraceae</taxon>
        <taxon>Zhongshania</taxon>
    </lineage>
</organism>
<keyword evidence="2" id="KW-1185">Reference proteome</keyword>
<name>A0ABP7X5A3_9GAMM</name>
<reference evidence="2" key="1">
    <citation type="journal article" date="2019" name="Int. J. Syst. Evol. Microbiol.">
        <title>The Global Catalogue of Microorganisms (GCM) 10K type strain sequencing project: providing services to taxonomists for standard genome sequencing and annotation.</title>
        <authorList>
            <consortium name="The Broad Institute Genomics Platform"/>
            <consortium name="The Broad Institute Genome Sequencing Center for Infectious Disease"/>
            <person name="Wu L."/>
            <person name="Ma J."/>
        </authorList>
    </citation>
    <scope>NUCLEOTIDE SEQUENCE [LARGE SCALE GENOMIC DNA]</scope>
    <source>
        <strain evidence="2">JCM 17304</strain>
    </source>
</reference>
<proteinExistence type="predicted"/>
<sequence>MHKKLLDFTPRAIIFRLWCHVLFFITRFGRSRDGIWLIGENRGDPLGDNGVWFYSYCRKIVGAENVYFVMKKGSAGANKLEFDDNVVFYGSIAHAKAFHSSSVFFYTHTFRDLAPIELFSFYGGGRYKVFLHHGVLGFKRFNEKYIKNRNEMDLFTVGSEFERRLAIEEVGVDSTRVRVTGYARYDNLFDGASSYNPKKIISYMPTHRNYLEWGGRKSEFFISVEEFLDSKELTRFLKKWDCELYFIPHKEMSPYFSHFSASSKRVVCFSYGDISVSDVLKHSDVLITDYSSVSWDFRYLNKPVLFYQSDAELYDEDRGAYIDFRCNDLGAVFDNYKDLVLELDRVACNDFCAFQGAAAGLSFGFSGGASGSCCERIYQIVLAEIEHF</sequence>
<protein>
    <submittedName>
        <fullName evidence="1">Uncharacterized protein</fullName>
    </submittedName>
</protein>
<dbReference type="PANTHER" id="PTHR37316:SF3">
    <property type="entry name" value="TEICHOIC ACID GLYCEROL-PHOSPHATE TRANSFERASE"/>
    <property type="match status" value="1"/>
</dbReference>
<accession>A0ABP7X5A3</accession>
<dbReference type="Proteomes" id="UP001500392">
    <property type="component" value="Unassembled WGS sequence"/>
</dbReference>
<evidence type="ECO:0000313" key="1">
    <source>
        <dbReference type="EMBL" id="GAA4105159.1"/>
    </source>
</evidence>
<dbReference type="InterPro" id="IPR007554">
    <property type="entry name" value="Glycerophosphate_synth"/>
</dbReference>
<comment type="caution">
    <text evidence="1">The sequence shown here is derived from an EMBL/GenBank/DDBJ whole genome shotgun (WGS) entry which is preliminary data.</text>
</comment>
<dbReference type="Gene3D" id="3.40.50.12580">
    <property type="match status" value="1"/>
</dbReference>